<dbReference type="InterPro" id="IPR043781">
    <property type="entry name" value="DUF5723"/>
</dbReference>
<dbReference type="Proteomes" id="UP001236507">
    <property type="component" value="Unassembled WGS sequence"/>
</dbReference>
<gene>
    <name evidence="3" type="ORF">QM524_00440</name>
</gene>
<reference evidence="3 4" key="1">
    <citation type="submission" date="2023-05" db="EMBL/GenBank/DDBJ databases">
        <title>Novel species of genus Flectobacillus isolated from stream in China.</title>
        <authorList>
            <person name="Lu H."/>
        </authorList>
    </citation>
    <scope>NUCLEOTIDE SEQUENCE [LARGE SCALE GENOMIC DNA]</scope>
    <source>
        <strain evidence="3 4">KCTC 42575</strain>
    </source>
</reference>
<evidence type="ECO:0000313" key="4">
    <source>
        <dbReference type="Proteomes" id="UP001236507"/>
    </source>
</evidence>
<feature type="domain" description="DUF5723" evidence="2">
    <location>
        <begin position="41"/>
        <end position="463"/>
    </location>
</feature>
<feature type="signal peptide" evidence="1">
    <location>
        <begin position="1"/>
        <end position="20"/>
    </location>
</feature>
<comment type="caution">
    <text evidence="3">The sequence shown here is derived from an EMBL/GenBank/DDBJ whole genome shotgun (WGS) entry which is preliminary data.</text>
</comment>
<feature type="chain" id="PRO_5046272441" evidence="1">
    <location>
        <begin position="21"/>
        <end position="517"/>
    </location>
</feature>
<evidence type="ECO:0000259" key="2">
    <source>
        <dbReference type="Pfam" id="PF18990"/>
    </source>
</evidence>
<dbReference type="EMBL" id="JASHIF010000002">
    <property type="protein sequence ID" value="MDI9857660.1"/>
    <property type="molecule type" value="Genomic_DNA"/>
</dbReference>
<evidence type="ECO:0000256" key="1">
    <source>
        <dbReference type="SAM" id="SignalP"/>
    </source>
</evidence>
<proteinExistence type="predicted"/>
<organism evidence="3 4">
    <name type="scientific">Flectobacillus roseus</name>
    <dbReference type="NCBI Taxonomy" id="502259"/>
    <lineage>
        <taxon>Bacteria</taxon>
        <taxon>Pseudomonadati</taxon>
        <taxon>Bacteroidota</taxon>
        <taxon>Cytophagia</taxon>
        <taxon>Cytophagales</taxon>
        <taxon>Flectobacillaceae</taxon>
        <taxon>Flectobacillus</taxon>
    </lineage>
</organism>
<keyword evidence="1" id="KW-0732">Signal</keyword>
<evidence type="ECO:0000313" key="3">
    <source>
        <dbReference type="EMBL" id="MDI9857660.1"/>
    </source>
</evidence>
<name>A0ABT6Y266_9BACT</name>
<protein>
    <submittedName>
        <fullName evidence="3">DUF5723 family protein</fullName>
    </submittedName>
</protein>
<sequence>MLKRLLALIGICFLPIISQAQQWLGIANSNYAGTNAIYVNPANVTDSRYKFYLNIAANDAFATNSYFRWNAPYSYLSMFTNSVSDTYRNAKGVIVYKDEYLTPNPNGSFESVYALTDTRGPSALYTINETRSVALTTRVRAGMSATNVDSDFAQAMYYGIDNVQPSTAGYDLKNMMVNLNSYAEVGITYGQTLIDNDEEYIKVGVTAKRLAGIYAAYALITEANYQIIPDFRNPVNNTLLINSLKLQYGYTDEDALKNASPSLGWLLGGDAAGGGWGLDLGFVYEYRPDISKYTYREKGRRKLDASKNKYKYKFGASLNDIGYLNYNNQFYANSWDLSINNTSFTREDFRGSRGFDALFNQINNKLGAGPGNNEQQFMTILPATLQVTADYQVKPHVYVAGYWVQNLTTSKTRGLRTPSLLSITPRYERKWVEVSMPLVLFDNYSKFGFGLATRLGPVFIGTDNLGSLLNLGNPKGFDAYFGVNLPIYSKGPTLPNSCWYEEDSEKSIFQKMMFWKR</sequence>
<dbReference type="RefSeq" id="WP_283342993.1">
    <property type="nucleotide sequence ID" value="NZ_JASHIF010000002.1"/>
</dbReference>
<accession>A0ABT6Y266</accession>
<keyword evidence="4" id="KW-1185">Reference proteome</keyword>
<dbReference type="Pfam" id="PF18990">
    <property type="entry name" value="DUF5723"/>
    <property type="match status" value="1"/>
</dbReference>